<dbReference type="InterPro" id="IPR044880">
    <property type="entry name" value="NCX_ion-bd_dom_sf"/>
</dbReference>
<keyword evidence="3 5" id="KW-1133">Transmembrane helix</keyword>
<evidence type="ECO:0000313" key="7">
    <source>
        <dbReference type="EMBL" id="SCX84828.1"/>
    </source>
</evidence>
<evidence type="ECO:0000256" key="5">
    <source>
        <dbReference type="SAM" id="Phobius"/>
    </source>
</evidence>
<evidence type="ECO:0000256" key="2">
    <source>
        <dbReference type="ARBA" id="ARBA00022692"/>
    </source>
</evidence>
<feature type="transmembrane region" description="Helical" evidence="5">
    <location>
        <begin position="95"/>
        <end position="115"/>
    </location>
</feature>
<dbReference type="GO" id="GO:0055085">
    <property type="term" value="P:transmembrane transport"/>
    <property type="evidence" value="ECO:0007669"/>
    <property type="project" value="InterPro"/>
</dbReference>
<keyword evidence="8" id="KW-1185">Reference proteome</keyword>
<feature type="transmembrane region" description="Helical" evidence="5">
    <location>
        <begin position="189"/>
        <end position="209"/>
    </location>
</feature>
<keyword evidence="2 5" id="KW-0812">Transmembrane</keyword>
<comment type="subcellular location">
    <subcellularLocation>
        <location evidence="1">Membrane</location>
        <topology evidence="1">Multi-pass membrane protein</topology>
    </subcellularLocation>
</comment>
<reference evidence="7 8" key="1">
    <citation type="submission" date="2016-10" db="EMBL/GenBank/DDBJ databases">
        <authorList>
            <person name="de Groot N.N."/>
        </authorList>
    </citation>
    <scope>NUCLEOTIDE SEQUENCE [LARGE SCALE GENOMIC DNA]</scope>
    <source>
        <strain evidence="7 8">AA1</strain>
    </source>
</reference>
<accession>A0A1G5B3R6</accession>
<evidence type="ECO:0000313" key="8">
    <source>
        <dbReference type="Proteomes" id="UP000198870"/>
    </source>
</evidence>
<name>A0A1G5B3R6_9BACT</name>
<dbReference type="InterPro" id="IPR004837">
    <property type="entry name" value="NaCa_Exmemb"/>
</dbReference>
<feature type="transmembrane region" description="Helical" evidence="5">
    <location>
        <begin position="290"/>
        <end position="309"/>
    </location>
</feature>
<dbReference type="Proteomes" id="UP000198870">
    <property type="component" value="Unassembled WGS sequence"/>
</dbReference>
<feature type="transmembrane region" description="Helical" evidence="5">
    <location>
        <begin position="262"/>
        <end position="284"/>
    </location>
</feature>
<dbReference type="GO" id="GO:0016020">
    <property type="term" value="C:membrane"/>
    <property type="evidence" value="ECO:0007669"/>
    <property type="project" value="UniProtKB-SubCell"/>
</dbReference>
<sequence length="334" mass="35700">MTLLAAPNYTAIFKGGLAVLSDAGPWQLLGLFLLASIVMVWRLNAFEKRGFEGTAIGTMVMPYCSGFSNLAFAYVMGTTGGDAAMVLENCIVNNVTNLTVLLGIPALLWGLTLTGTKEDRSAEKLDYLSLLLTLIAMVFFTCVTWALGRDGVLNQGDGLVLMGLFLFWQVFQVFDVMKTNVQKHRAVSLWVVVDILLVGGAAWGTYVSIEGLVAWVSAGGGGIISTSQIGILSGLLMVVPNGILAFYYAAVDRSDIAYSSQIGDGHICIPMCIGIFAFFSPIRIPDSFETGAFTIMAAGAVHFFFVGVMKRLPRGAGALLAASYGYFIYKGILG</sequence>
<feature type="transmembrane region" description="Helical" evidence="5">
    <location>
        <begin position="127"/>
        <end position="147"/>
    </location>
</feature>
<feature type="transmembrane region" description="Helical" evidence="5">
    <location>
        <begin position="316"/>
        <end position="333"/>
    </location>
</feature>
<organism evidence="7 8">
    <name type="scientific">Desulfoluna spongiiphila</name>
    <dbReference type="NCBI Taxonomy" id="419481"/>
    <lineage>
        <taxon>Bacteria</taxon>
        <taxon>Pseudomonadati</taxon>
        <taxon>Thermodesulfobacteriota</taxon>
        <taxon>Desulfobacteria</taxon>
        <taxon>Desulfobacterales</taxon>
        <taxon>Desulfolunaceae</taxon>
        <taxon>Desulfoluna</taxon>
    </lineage>
</organism>
<dbReference type="OrthoDB" id="189209at2"/>
<dbReference type="AlphaFoldDB" id="A0A1G5B3R6"/>
<feature type="transmembrane region" description="Helical" evidence="5">
    <location>
        <begin position="229"/>
        <end position="250"/>
    </location>
</feature>
<feature type="domain" description="Sodium/calcium exchanger membrane region" evidence="6">
    <location>
        <begin position="33"/>
        <end position="173"/>
    </location>
</feature>
<evidence type="ECO:0000259" key="6">
    <source>
        <dbReference type="Pfam" id="PF01699"/>
    </source>
</evidence>
<feature type="transmembrane region" description="Helical" evidence="5">
    <location>
        <begin position="55"/>
        <end position="75"/>
    </location>
</feature>
<feature type="transmembrane region" description="Helical" evidence="5">
    <location>
        <begin position="159"/>
        <end position="177"/>
    </location>
</feature>
<dbReference type="Gene3D" id="1.20.1420.30">
    <property type="entry name" value="NCX, central ion-binding region"/>
    <property type="match status" value="1"/>
</dbReference>
<evidence type="ECO:0000256" key="3">
    <source>
        <dbReference type="ARBA" id="ARBA00022989"/>
    </source>
</evidence>
<feature type="transmembrane region" description="Helical" evidence="5">
    <location>
        <begin position="26"/>
        <end position="43"/>
    </location>
</feature>
<evidence type="ECO:0000256" key="4">
    <source>
        <dbReference type="ARBA" id="ARBA00023136"/>
    </source>
</evidence>
<evidence type="ECO:0000256" key="1">
    <source>
        <dbReference type="ARBA" id="ARBA00004141"/>
    </source>
</evidence>
<gene>
    <name evidence="7" type="ORF">SAMN05216233_101609</name>
</gene>
<proteinExistence type="predicted"/>
<keyword evidence="4 5" id="KW-0472">Membrane</keyword>
<dbReference type="EMBL" id="FMUX01000001">
    <property type="protein sequence ID" value="SCX84828.1"/>
    <property type="molecule type" value="Genomic_DNA"/>
</dbReference>
<dbReference type="Pfam" id="PF01699">
    <property type="entry name" value="Na_Ca_ex"/>
    <property type="match status" value="1"/>
</dbReference>
<protein>
    <submittedName>
        <fullName evidence="7">Cation:H+ antiporter</fullName>
    </submittedName>
</protein>